<dbReference type="EMBL" id="CM023481">
    <property type="protein sequence ID" value="KAH6946618.1"/>
    <property type="molecule type" value="Genomic_DNA"/>
</dbReference>
<evidence type="ECO:0000313" key="2">
    <source>
        <dbReference type="Proteomes" id="UP000821845"/>
    </source>
</evidence>
<protein>
    <submittedName>
        <fullName evidence="1">Uncharacterized protein</fullName>
    </submittedName>
</protein>
<evidence type="ECO:0000313" key="1">
    <source>
        <dbReference type="EMBL" id="KAH6946618.1"/>
    </source>
</evidence>
<accession>A0ACB7THR8</accession>
<organism evidence="1 2">
    <name type="scientific">Hyalomma asiaticum</name>
    <name type="common">Tick</name>
    <dbReference type="NCBI Taxonomy" id="266040"/>
    <lineage>
        <taxon>Eukaryota</taxon>
        <taxon>Metazoa</taxon>
        <taxon>Ecdysozoa</taxon>
        <taxon>Arthropoda</taxon>
        <taxon>Chelicerata</taxon>
        <taxon>Arachnida</taxon>
        <taxon>Acari</taxon>
        <taxon>Parasitiformes</taxon>
        <taxon>Ixodida</taxon>
        <taxon>Ixodoidea</taxon>
        <taxon>Ixodidae</taxon>
        <taxon>Hyalomminae</taxon>
        <taxon>Hyalomma</taxon>
    </lineage>
</organism>
<dbReference type="Proteomes" id="UP000821845">
    <property type="component" value="Chromosome 1"/>
</dbReference>
<keyword evidence="2" id="KW-1185">Reference proteome</keyword>
<gene>
    <name evidence="1" type="ORF">HPB50_014209</name>
</gene>
<name>A0ACB7THR8_HYAAI</name>
<reference evidence="1" key="1">
    <citation type="submission" date="2020-05" db="EMBL/GenBank/DDBJ databases">
        <title>Large-scale comparative analyses of tick genomes elucidate their genetic diversity and vector capacities.</title>
        <authorList>
            <person name="Jia N."/>
            <person name="Wang J."/>
            <person name="Shi W."/>
            <person name="Du L."/>
            <person name="Sun Y."/>
            <person name="Zhan W."/>
            <person name="Jiang J."/>
            <person name="Wang Q."/>
            <person name="Zhang B."/>
            <person name="Ji P."/>
            <person name="Sakyi L.B."/>
            <person name="Cui X."/>
            <person name="Yuan T."/>
            <person name="Jiang B."/>
            <person name="Yang W."/>
            <person name="Lam T.T.-Y."/>
            <person name="Chang Q."/>
            <person name="Ding S."/>
            <person name="Wang X."/>
            <person name="Zhu J."/>
            <person name="Ruan X."/>
            <person name="Zhao L."/>
            <person name="Wei J."/>
            <person name="Que T."/>
            <person name="Du C."/>
            <person name="Cheng J."/>
            <person name="Dai P."/>
            <person name="Han X."/>
            <person name="Huang E."/>
            <person name="Gao Y."/>
            <person name="Liu J."/>
            <person name="Shao H."/>
            <person name="Ye R."/>
            <person name="Li L."/>
            <person name="Wei W."/>
            <person name="Wang X."/>
            <person name="Wang C."/>
            <person name="Yang T."/>
            <person name="Huo Q."/>
            <person name="Li W."/>
            <person name="Guo W."/>
            <person name="Chen H."/>
            <person name="Zhou L."/>
            <person name="Ni X."/>
            <person name="Tian J."/>
            <person name="Zhou Y."/>
            <person name="Sheng Y."/>
            <person name="Liu T."/>
            <person name="Pan Y."/>
            <person name="Xia L."/>
            <person name="Li J."/>
            <person name="Zhao F."/>
            <person name="Cao W."/>
        </authorList>
    </citation>
    <scope>NUCLEOTIDE SEQUENCE</scope>
    <source>
        <tissue evidence="1">Larvae</tissue>
    </source>
</reference>
<proteinExistence type="predicted"/>
<sequence length="154" mass="15591">MVVRLGERDRSGAGQESGPVGPGSVRWPAPAVALLCTLAPSAFAGRVGNVRRLGNAAGGGGAAVPAVAITAPVAQVRFEARPEVKVKLVPKPVIGYVTEPVASVEHGFKPVLTIAAGVPVSLVDGTIGGGVGGFASPMDFFSSDDLSNTLDYKW</sequence>
<comment type="caution">
    <text evidence="1">The sequence shown here is derived from an EMBL/GenBank/DDBJ whole genome shotgun (WGS) entry which is preliminary data.</text>
</comment>